<feature type="transmembrane region" description="Helical" evidence="9">
    <location>
        <begin position="298"/>
        <end position="318"/>
    </location>
</feature>
<feature type="binding site" evidence="7">
    <location>
        <position position="221"/>
    </location>
    <ligand>
        <name>Mg(2+)</name>
        <dbReference type="ChEBI" id="CHEBI:18420"/>
    </ligand>
</feature>
<reference evidence="10" key="1">
    <citation type="submission" date="2020-08" db="EMBL/GenBank/DDBJ databases">
        <title>Genome public.</title>
        <authorList>
            <person name="Liu C."/>
            <person name="Sun Q."/>
        </authorList>
    </citation>
    <scope>NUCLEOTIDE SEQUENCE</scope>
    <source>
        <strain evidence="10">BX5</strain>
    </source>
</reference>
<feature type="transmembrane region" description="Helical" evidence="9">
    <location>
        <begin position="168"/>
        <end position="187"/>
    </location>
</feature>
<evidence type="ECO:0000256" key="6">
    <source>
        <dbReference type="ARBA" id="ARBA00023136"/>
    </source>
</evidence>
<evidence type="ECO:0000313" key="11">
    <source>
        <dbReference type="Proteomes" id="UP000602260"/>
    </source>
</evidence>
<name>A0A8J6MBA6_9FIRM</name>
<keyword evidence="2" id="KW-1003">Cell membrane</keyword>
<comment type="cofactor">
    <cofactor evidence="7">
        <name>Mg(2+)</name>
        <dbReference type="ChEBI" id="CHEBI:18420"/>
    </cofactor>
</comment>
<dbReference type="CDD" id="cd06853">
    <property type="entry name" value="GT_WecA_like"/>
    <property type="match status" value="1"/>
</dbReference>
<dbReference type="InterPro" id="IPR000715">
    <property type="entry name" value="Glycosyl_transferase_4"/>
</dbReference>
<feature type="transmembrane region" description="Helical" evidence="9">
    <location>
        <begin position="56"/>
        <end position="75"/>
    </location>
</feature>
<accession>A0A8J6MBA6</accession>
<dbReference type="EMBL" id="JACOPN010000006">
    <property type="protein sequence ID" value="MBC5717555.1"/>
    <property type="molecule type" value="Genomic_DNA"/>
</dbReference>
<dbReference type="GO" id="GO:0044038">
    <property type="term" value="P:cell wall macromolecule biosynthetic process"/>
    <property type="evidence" value="ECO:0007669"/>
    <property type="project" value="TreeGrafter"/>
</dbReference>
<feature type="binding site" evidence="7">
    <location>
        <position position="161"/>
    </location>
    <ligand>
        <name>Mg(2+)</name>
        <dbReference type="ChEBI" id="CHEBI:18420"/>
    </ligand>
</feature>
<keyword evidence="3 10" id="KW-0808">Transferase</keyword>
<dbReference type="InterPro" id="IPR018480">
    <property type="entry name" value="PNAcMuramoyl-5peptid_Trfase_CS"/>
</dbReference>
<dbReference type="Proteomes" id="UP000602260">
    <property type="component" value="Unassembled WGS sequence"/>
</dbReference>
<dbReference type="GO" id="GO:0009103">
    <property type="term" value="P:lipopolysaccharide biosynthetic process"/>
    <property type="evidence" value="ECO:0007669"/>
    <property type="project" value="TreeGrafter"/>
</dbReference>
<feature type="transmembrane region" description="Helical" evidence="9">
    <location>
        <begin position="6"/>
        <end position="25"/>
    </location>
</feature>
<feature type="transmembrane region" description="Helical" evidence="9">
    <location>
        <begin position="193"/>
        <end position="210"/>
    </location>
</feature>
<evidence type="ECO:0000256" key="8">
    <source>
        <dbReference type="SAM" id="MobiDB-lite"/>
    </source>
</evidence>
<evidence type="ECO:0000256" key="1">
    <source>
        <dbReference type="ARBA" id="ARBA00004651"/>
    </source>
</evidence>
<keyword evidence="5 9" id="KW-1133">Transmembrane helix</keyword>
<dbReference type="PANTHER" id="PTHR22926">
    <property type="entry name" value="PHOSPHO-N-ACETYLMURAMOYL-PENTAPEPTIDE-TRANSFERASE"/>
    <property type="match status" value="1"/>
</dbReference>
<organism evidence="10 11">
    <name type="scientific">Flintibacter faecis</name>
    <dbReference type="NCBI Taxonomy" id="2763047"/>
    <lineage>
        <taxon>Bacteria</taxon>
        <taxon>Bacillati</taxon>
        <taxon>Bacillota</taxon>
        <taxon>Clostridia</taxon>
        <taxon>Eubacteriales</taxon>
        <taxon>Flintibacter</taxon>
    </lineage>
</organism>
<dbReference type="Pfam" id="PF00953">
    <property type="entry name" value="Glycos_transf_4"/>
    <property type="match status" value="1"/>
</dbReference>
<dbReference type="GO" id="GO:0005886">
    <property type="term" value="C:plasma membrane"/>
    <property type="evidence" value="ECO:0007669"/>
    <property type="project" value="UniProtKB-SubCell"/>
</dbReference>
<feature type="transmembrane region" description="Helical" evidence="9">
    <location>
        <begin position="107"/>
        <end position="126"/>
    </location>
</feature>
<feature type="transmembrane region" description="Helical" evidence="9">
    <location>
        <begin position="81"/>
        <end position="100"/>
    </location>
</feature>
<proteinExistence type="predicted"/>
<comment type="caution">
    <text evidence="10">The sequence shown here is derived from an EMBL/GenBank/DDBJ whole genome shotgun (WGS) entry which is preliminary data.</text>
</comment>
<feature type="transmembrane region" description="Helical" evidence="9">
    <location>
        <begin position="138"/>
        <end position="156"/>
    </location>
</feature>
<keyword evidence="7" id="KW-0460">Magnesium</keyword>
<feature type="region of interest" description="Disordered" evidence="8">
    <location>
        <begin position="355"/>
        <end position="375"/>
    </location>
</feature>
<comment type="subcellular location">
    <subcellularLocation>
        <location evidence="1">Cell membrane</location>
        <topology evidence="1">Multi-pass membrane protein</topology>
    </subcellularLocation>
</comment>
<gene>
    <name evidence="10" type="ORF">H8S55_09510</name>
</gene>
<feature type="transmembrane region" description="Helical" evidence="9">
    <location>
        <begin position="242"/>
        <end position="267"/>
    </location>
</feature>
<dbReference type="GO" id="GO:0071555">
    <property type="term" value="P:cell wall organization"/>
    <property type="evidence" value="ECO:0007669"/>
    <property type="project" value="TreeGrafter"/>
</dbReference>
<evidence type="ECO:0000256" key="7">
    <source>
        <dbReference type="PIRSR" id="PIRSR600715-1"/>
    </source>
</evidence>
<dbReference type="AlphaFoldDB" id="A0A8J6MBA6"/>
<dbReference type="PROSITE" id="PS01348">
    <property type="entry name" value="MRAY_2"/>
    <property type="match status" value="1"/>
</dbReference>
<feature type="transmembrane region" description="Helical" evidence="9">
    <location>
        <begin position="324"/>
        <end position="343"/>
    </location>
</feature>
<keyword evidence="7" id="KW-0479">Metal-binding</keyword>
<keyword evidence="6 9" id="KW-0472">Membrane</keyword>
<evidence type="ECO:0000256" key="5">
    <source>
        <dbReference type="ARBA" id="ARBA00022989"/>
    </source>
</evidence>
<dbReference type="GO" id="GO:0046872">
    <property type="term" value="F:metal ion binding"/>
    <property type="evidence" value="ECO:0007669"/>
    <property type="project" value="UniProtKB-KW"/>
</dbReference>
<dbReference type="GO" id="GO:0016780">
    <property type="term" value="F:phosphotransferase activity, for other substituted phosphate groups"/>
    <property type="evidence" value="ECO:0007669"/>
    <property type="project" value="InterPro"/>
</dbReference>
<evidence type="ECO:0000256" key="4">
    <source>
        <dbReference type="ARBA" id="ARBA00022692"/>
    </source>
</evidence>
<keyword evidence="4 9" id="KW-0812">Transmembrane</keyword>
<sequence>MTIELSVVGTAAAALLAAAVVALISTPVVRSLAFRVGAVDVPKDGRRMHNHPIPRMGGLAIFFGFLLSVLVFLPLSKQYRGMLLGAVIIVILGIFDDIYALPAKPKFLVQIVAALIAVHAGCRIYILSNINIFSSDPFWILGWLSIPISVFWIVGITNAVNLIDGLDGLACGVSTISSMTLLVIALTVSEPDVAVLTAALAGACIGFLPYNLNPAKIFMGDTGSTFLGFILATVSIQGLFKFYTIISFAVPFLMLGLPIFDTSFAILRRLAKGQSPMTPDRGHIHHRLIDMGFSQKQAVAVLYVISAILGLSAVVLTTSGVVKATLLLVALCVTGWMAIRIFISHNSTIEEHLRQLEEQDDESPKTSDKKEDTTP</sequence>
<dbReference type="RefSeq" id="WP_186878777.1">
    <property type="nucleotide sequence ID" value="NZ_JACOPN010000006.1"/>
</dbReference>
<evidence type="ECO:0000313" key="10">
    <source>
        <dbReference type="EMBL" id="MBC5717555.1"/>
    </source>
</evidence>
<keyword evidence="11" id="KW-1185">Reference proteome</keyword>
<dbReference type="PANTHER" id="PTHR22926:SF3">
    <property type="entry name" value="UNDECAPRENYL-PHOSPHATE ALPHA-N-ACETYLGLUCOSAMINYL 1-PHOSPHATE TRANSFERASE"/>
    <property type="match status" value="1"/>
</dbReference>
<evidence type="ECO:0000256" key="9">
    <source>
        <dbReference type="SAM" id="Phobius"/>
    </source>
</evidence>
<feature type="transmembrane region" description="Helical" evidence="9">
    <location>
        <begin position="217"/>
        <end position="236"/>
    </location>
</feature>
<evidence type="ECO:0000256" key="2">
    <source>
        <dbReference type="ARBA" id="ARBA00022475"/>
    </source>
</evidence>
<evidence type="ECO:0000256" key="3">
    <source>
        <dbReference type="ARBA" id="ARBA00022679"/>
    </source>
</evidence>
<protein>
    <submittedName>
        <fullName evidence="10">Undecaprenyl/decaprenyl-phosphate alpha-N-acetylglucosaminyl 1-phosphate transferase</fullName>
    </submittedName>
</protein>